<evidence type="ECO:0000256" key="1">
    <source>
        <dbReference type="ARBA" id="ARBA00004123"/>
    </source>
</evidence>
<dbReference type="PANTHER" id="PTHR13130:SF4">
    <property type="entry name" value="MEDIATOR OF RNA POLYMERASE II TRANSCRIPTION SUBUNIT 27"/>
    <property type="match status" value="1"/>
</dbReference>
<dbReference type="PANTHER" id="PTHR13130">
    <property type="entry name" value="34 KDA TRANSCRIPTIONAL CO-ACTIVATOR-RELATED"/>
    <property type="match status" value="1"/>
</dbReference>
<dbReference type="GO" id="GO:0006357">
    <property type="term" value="P:regulation of transcription by RNA polymerase II"/>
    <property type="evidence" value="ECO:0007669"/>
    <property type="project" value="TreeGrafter"/>
</dbReference>
<protein>
    <submittedName>
        <fullName evidence="7">Uncharacterized protein</fullName>
    </submittedName>
</protein>
<proteinExistence type="inferred from homology"/>
<dbReference type="OrthoDB" id="10261040at2759"/>
<dbReference type="InterPro" id="IPR021627">
    <property type="entry name" value="Mediator_Med27"/>
</dbReference>
<feature type="region of interest" description="Disordered" evidence="6">
    <location>
        <begin position="65"/>
        <end position="125"/>
    </location>
</feature>
<dbReference type="GO" id="GO:0003713">
    <property type="term" value="F:transcription coactivator activity"/>
    <property type="evidence" value="ECO:0007669"/>
    <property type="project" value="TreeGrafter"/>
</dbReference>
<comment type="caution">
    <text evidence="7">The sequence shown here is derived from an EMBL/GenBank/DDBJ whole genome shotgun (WGS) entry which is preliminary data.</text>
</comment>
<keyword evidence="4" id="KW-0804">Transcription</keyword>
<comment type="similarity">
    <text evidence="2">Belongs to the Mediator complex subunit 27 family.</text>
</comment>
<evidence type="ECO:0000256" key="6">
    <source>
        <dbReference type="SAM" id="MobiDB-lite"/>
    </source>
</evidence>
<evidence type="ECO:0000256" key="5">
    <source>
        <dbReference type="ARBA" id="ARBA00023242"/>
    </source>
</evidence>
<comment type="subcellular location">
    <subcellularLocation>
        <location evidence="1">Nucleus</location>
    </subcellularLocation>
</comment>
<dbReference type="GO" id="GO:0016592">
    <property type="term" value="C:mediator complex"/>
    <property type="evidence" value="ECO:0007669"/>
    <property type="project" value="InterPro"/>
</dbReference>
<evidence type="ECO:0000313" key="7">
    <source>
        <dbReference type="EMBL" id="KAF5351980.1"/>
    </source>
</evidence>
<reference evidence="7 8" key="1">
    <citation type="journal article" date="2020" name="ISME J.">
        <title>Uncovering the hidden diversity of litter-decomposition mechanisms in mushroom-forming fungi.</title>
        <authorList>
            <person name="Floudas D."/>
            <person name="Bentzer J."/>
            <person name="Ahren D."/>
            <person name="Johansson T."/>
            <person name="Persson P."/>
            <person name="Tunlid A."/>
        </authorList>
    </citation>
    <scope>NUCLEOTIDE SEQUENCE [LARGE SCALE GENOMIC DNA]</scope>
    <source>
        <strain evidence="7 8">CBS 146.42</strain>
    </source>
</reference>
<sequence length="297" mass="33551">MQSDASTPMSDTQTLQKQIQDLTDVYNQLQTLRQIPSSLLKNKNRAGPSVPEFQRLKDVGDSIRSSHVQEALHRAGQSLGADATEIKSNPRRENRKRRRAPSPASPQPYISKAPQEPSAFPPMGDSVRALVGEELVGYIREYNQEHRSKIHIWRRTADEAKSDRPNLLRFMISDVVTVYISIGYQDPNGTILIENMTAFAPRERKAPHSESEYTVFQTLSQQYARVLHAHPGVGLQSVMNMLGTYERLFEDQCVGCGRVLSVEGHVPPVVRLWKETSGTEGEDGRWECRHATCREDQ</sequence>
<accession>A0A8H5D1M9</accession>
<gene>
    <name evidence="7" type="ORF">D9756_007384</name>
</gene>
<dbReference type="Pfam" id="PF11571">
    <property type="entry name" value="Med27"/>
    <property type="match status" value="1"/>
</dbReference>
<organism evidence="7 8">
    <name type="scientific">Leucocoprinus leucothites</name>
    <dbReference type="NCBI Taxonomy" id="201217"/>
    <lineage>
        <taxon>Eukaryota</taxon>
        <taxon>Fungi</taxon>
        <taxon>Dikarya</taxon>
        <taxon>Basidiomycota</taxon>
        <taxon>Agaricomycotina</taxon>
        <taxon>Agaricomycetes</taxon>
        <taxon>Agaricomycetidae</taxon>
        <taxon>Agaricales</taxon>
        <taxon>Agaricineae</taxon>
        <taxon>Agaricaceae</taxon>
        <taxon>Leucocoprinus</taxon>
    </lineage>
</organism>
<keyword evidence="3" id="KW-0805">Transcription regulation</keyword>
<evidence type="ECO:0000313" key="8">
    <source>
        <dbReference type="Proteomes" id="UP000559027"/>
    </source>
</evidence>
<dbReference type="Proteomes" id="UP000559027">
    <property type="component" value="Unassembled WGS sequence"/>
</dbReference>
<dbReference type="AlphaFoldDB" id="A0A8H5D1M9"/>
<evidence type="ECO:0000256" key="3">
    <source>
        <dbReference type="ARBA" id="ARBA00023015"/>
    </source>
</evidence>
<keyword evidence="8" id="KW-1185">Reference proteome</keyword>
<dbReference type="EMBL" id="JAACJO010000012">
    <property type="protein sequence ID" value="KAF5351980.1"/>
    <property type="molecule type" value="Genomic_DNA"/>
</dbReference>
<evidence type="ECO:0000256" key="2">
    <source>
        <dbReference type="ARBA" id="ARBA00008048"/>
    </source>
</evidence>
<keyword evidence="5" id="KW-0539">Nucleus</keyword>
<evidence type="ECO:0000256" key="4">
    <source>
        <dbReference type="ARBA" id="ARBA00023163"/>
    </source>
</evidence>
<name>A0A8H5D1M9_9AGAR</name>